<protein>
    <submittedName>
        <fullName evidence="1">Restriction endonuclease</fullName>
    </submittedName>
</protein>
<dbReference type="Pfam" id="PF06300">
    <property type="entry name" value="Tsp45I"/>
    <property type="match status" value="1"/>
</dbReference>
<dbReference type="Proteomes" id="UP000183192">
    <property type="component" value="Unassembled WGS sequence"/>
</dbReference>
<organism evidence="1 2">
    <name type="scientific">Candidatus Falkowbacteria bacterium CG1_02_37_44</name>
    <dbReference type="NCBI Taxonomy" id="1805146"/>
    <lineage>
        <taxon>Bacteria</taxon>
        <taxon>Candidatus Falkowiibacteriota</taxon>
    </lineage>
</organism>
<dbReference type="GO" id="GO:0004519">
    <property type="term" value="F:endonuclease activity"/>
    <property type="evidence" value="ECO:0007669"/>
    <property type="project" value="UniProtKB-KW"/>
</dbReference>
<comment type="caution">
    <text evidence="1">The sequence shown here is derived from an EMBL/GenBank/DDBJ whole genome shotgun (WGS) entry which is preliminary data.</text>
</comment>
<keyword evidence="1" id="KW-0378">Hydrolase</keyword>
<sequence length="260" mass="30372">MNYWTKLSIEYANQRSYLDDLFQVYPTIPEGIRDINIDLWREAEKAFKKRDNIKLIKTLLKLNLFPIKDSYVAYLKRDNAAIERNPETVNRLCGRLYEMGLKDIYERCSEPKETNRQIGPLFRRWIMKKSLGIQPIKIDKFLKTKGNAILDGGDAEMMGFARKHLNYKRNKGLDFIGRFNGKYIIGEAKFLTDFGGHQNAQFSDAIATLKTRNVKAETIAILDGVLYIKSNNKMYKEVTTRLKKYNIMSALVLRDFLYQI</sequence>
<evidence type="ECO:0000313" key="1">
    <source>
        <dbReference type="EMBL" id="OIO07613.1"/>
    </source>
</evidence>
<keyword evidence="1" id="KW-0255">Endonuclease</keyword>
<proteinExistence type="predicted"/>
<dbReference type="AlphaFoldDB" id="A0A1J4T9X1"/>
<gene>
    <name evidence="1" type="ORF">AUJ27_02110</name>
</gene>
<evidence type="ECO:0000313" key="2">
    <source>
        <dbReference type="Proteomes" id="UP000183192"/>
    </source>
</evidence>
<keyword evidence="1" id="KW-0540">Nuclease</keyword>
<dbReference type="EMBL" id="MNUU01000039">
    <property type="protein sequence ID" value="OIO07613.1"/>
    <property type="molecule type" value="Genomic_DNA"/>
</dbReference>
<reference evidence="1 2" key="1">
    <citation type="journal article" date="2016" name="Environ. Microbiol.">
        <title>Genomic resolution of a cold subsurface aquifer community provides metabolic insights for novel microbes adapted to high CO concentrations.</title>
        <authorList>
            <person name="Probst A.J."/>
            <person name="Castelle C.J."/>
            <person name="Singh A."/>
            <person name="Brown C.T."/>
            <person name="Anantharaman K."/>
            <person name="Sharon I."/>
            <person name="Hug L.A."/>
            <person name="Burstein D."/>
            <person name="Emerson J.B."/>
            <person name="Thomas B.C."/>
            <person name="Banfield J.F."/>
        </authorList>
    </citation>
    <scope>NUCLEOTIDE SEQUENCE [LARGE SCALE GENOMIC DNA]</scope>
    <source>
        <strain evidence="1">CG1_02_37_44</strain>
    </source>
</reference>
<dbReference type="STRING" id="1805146.AUJ27_02110"/>
<accession>A0A1J4T9X1</accession>
<name>A0A1J4T9X1_9BACT</name>
<dbReference type="InterPro" id="IPR010443">
    <property type="entry name" value="Restrct_endonuc_II_Tsp45I"/>
</dbReference>